<sequence>MSDTKPKMIRGKATRDFTDAGTERRFDAGKAHDFTEGEFVNFAAAGLVEAVDTAADPKAKTAA</sequence>
<keyword evidence="2" id="KW-1185">Reference proteome</keyword>
<gene>
    <name evidence="1" type="ORF">C8J24_2975</name>
</gene>
<evidence type="ECO:0000313" key="2">
    <source>
        <dbReference type="Proteomes" id="UP000240996"/>
    </source>
</evidence>
<accession>A0A2T4YMX6</accession>
<reference evidence="1 2" key="1">
    <citation type="submission" date="2018-04" db="EMBL/GenBank/DDBJ databases">
        <title>Genomic Encyclopedia of Type Strains, Phase III (KMG-III): the genomes of soil and plant-associated and newly described type strains.</title>
        <authorList>
            <person name="Whitman W."/>
        </authorList>
    </citation>
    <scope>NUCLEOTIDE SEQUENCE [LARGE SCALE GENOMIC DNA]</scope>
    <source>
        <strain evidence="1 2">NW12</strain>
    </source>
</reference>
<dbReference type="EMBL" id="PZZN01000003">
    <property type="protein sequence ID" value="PTM44765.1"/>
    <property type="molecule type" value="Genomic_DNA"/>
</dbReference>
<dbReference type="Proteomes" id="UP000240996">
    <property type="component" value="Unassembled WGS sequence"/>
</dbReference>
<dbReference type="RefSeq" id="WP_107933557.1">
    <property type="nucleotide sequence ID" value="NZ_PZZN01000003.1"/>
</dbReference>
<comment type="caution">
    <text evidence="1">The sequence shown here is derived from an EMBL/GenBank/DDBJ whole genome shotgun (WGS) entry which is preliminary data.</text>
</comment>
<dbReference type="AlphaFoldDB" id="A0A2T4YMX6"/>
<proteinExistence type="predicted"/>
<name>A0A2T4YMX6_9SPHN</name>
<protein>
    <submittedName>
        <fullName evidence="1">Uncharacterized protein</fullName>
    </submittedName>
</protein>
<evidence type="ECO:0000313" key="1">
    <source>
        <dbReference type="EMBL" id="PTM44765.1"/>
    </source>
</evidence>
<organism evidence="1 2">
    <name type="scientific">Sphingomonas aerolata</name>
    <dbReference type="NCBI Taxonomy" id="185951"/>
    <lineage>
        <taxon>Bacteria</taxon>
        <taxon>Pseudomonadati</taxon>
        <taxon>Pseudomonadota</taxon>
        <taxon>Alphaproteobacteria</taxon>
        <taxon>Sphingomonadales</taxon>
        <taxon>Sphingomonadaceae</taxon>
        <taxon>Sphingomonas</taxon>
    </lineage>
</organism>